<dbReference type="Proteomes" id="UP000315017">
    <property type="component" value="Chromosome"/>
</dbReference>
<dbReference type="OrthoDB" id="289097at2"/>
<evidence type="ECO:0000313" key="2">
    <source>
        <dbReference type="Proteomes" id="UP000315017"/>
    </source>
</evidence>
<dbReference type="KEGG" id="aagg:ETAA8_26450"/>
<proteinExistence type="predicted"/>
<protein>
    <recommendedName>
        <fullName evidence="3">Carboxypeptidase regulatory-like domain-containing protein</fullName>
    </recommendedName>
</protein>
<organism evidence="1 2">
    <name type="scientific">Anatilimnocola aggregata</name>
    <dbReference type="NCBI Taxonomy" id="2528021"/>
    <lineage>
        <taxon>Bacteria</taxon>
        <taxon>Pseudomonadati</taxon>
        <taxon>Planctomycetota</taxon>
        <taxon>Planctomycetia</taxon>
        <taxon>Pirellulales</taxon>
        <taxon>Pirellulaceae</taxon>
        <taxon>Anatilimnocola</taxon>
    </lineage>
</organism>
<dbReference type="EMBL" id="CP036274">
    <property type="protein sequence ID" value="QDU27557.1"/>
    <property type="molecule type" value="Genomic_DNA"/>
</dbReference>
<accession>A0A517YBE1</accession>
<evidence type="ECO:0008006" key="3">
    <source>
        <dbReference type="Google" id="ProtNLM"/>
    </source>
</evidence>
<dbReference type="AlphaFoldDB" id="A0A517YBE1"/>
<name>A0A517YBE1_9BACT</name>
<keyword evidence="2" id="KW-1185">Reference proteome</keyword>
<reference evidence="1 2" key="1">
    <citation type="submission" date="2019-02" db="EMBL/GenBank/DDBJ databases">
        <title>Deep-cultivation of Planctomycetes and their phenomic and genomic characterization uncovers novel biology.</title>
        <authorList>
            <person name="Wiegand S."/>
            <person name="Jogler M."/>
            <person name="Boedeker C."/>
            <person name="Pinto D."/>
            <person name="Vollmers J."/>
            <person name="Rivas-Marin E."/>
            <person name="Kohn T."/>
            <person name="Peeters S.H."/>
            <person name="Heuer A."/>
            <person name="Rast P."/>
            <person name="Oberbeckmann S."/>
            <person name="Bunk B."/>
            <person name="Jeske O."/>
            <person name="Meyerdierks A."/>
            <person name="Storesund J.E."/>
            <person name="Kallscheuer N."/>
            <person name="Luecker S."/>
            <person name="Lage O.M."/>
            <person name="Pohl T."/>
            <person name="Merkel B.J."/>
            <person name="Hornburger P."/>
            <person name="Mueller R.-W."/>
            <person name="Bruemmer F."/>
            <person name="Labrenz M."/>
            <person name="Spormann A.M."/>
            <person name="Op den Camp H."/>
            <person name="Overmann J."/>
            <person name="Amann R."/>
            <person name="Jetten M.S.M."/>
            <person name="Mascher T."/>
            <person name="Medema M.H."/>
            <person name="Devos D.P."/>
            <person name="Kaster A.-K."/>
            <person name="Ovreas L."/>
            <person name="Rohde M."/>
            <person name="Galperin M.Y."/>
            <person name="Jogler C."/>
        </authorList>
    </citation>
    <scope>NUCLEOTIDE SEQUENCE [LARGE SCALE GENOMIC DNA]</scope>
    <source>
        <strain evidence="1 2">ETA_A8</strain>
    </source>
</reference>
<sequence>MRVPFPVPVCFAWIVVGLLAVAGCSQRTVPVTGQITIKNEPNAAKLAGYGVMFELAEAGPDGKLVSSLGEVDADGKFALSTLGSNDGAYPGKYRVAITPPIPMGDDPHPKPVIHSRYHDLNSSGLEAVIGANGTQFTWELDPPGK</sequence>
<gene>
    <name evidence="1" type="ORF">ETAA8_26450</name>
</gene>
<dbReference type="PROSITE" id="PS51257">
    <property type="entry name" value="PROKAR_LIPOPROTEIN"/>
    <property type="match status" value="1"/>
</dbReference>
<dbReference type="RefSeq" id="WP_145088476.1">
    <property type="nucleotide sequence ID" value="NZ_CP036274.1"/>
</dbReference>
<evidence type="ECO:0000313" key="1">
    <source>
        <dbReference type="EMBL" id="QDU27557.1"/>
    </source>
</evidence>